<dbReference type="GO" id="GO:0000978">
    <property type="term" value="F:RNA polymerase II cis-regulatory region sequence-specific DNA binding"/>
    <property type="evidence" value="ECO:0007669"/>
    <property type="project" value="TreeGrafter"/>
</dbReference>
<keyword evidence="4" id="KW-0175">Coiled coil</keyword>
<feature type="coiled-coil region" evidence="4">
    <location>
        <begin position="325"/>
        <end position="352"/>
    </location>
</feature>
<evidence type="ECO:0000256" key="1">
    <source>
        <dbReference type="ARBA" id="ARBA00023125"/>
    </source>
</evidence>
<keyword evidence="2" id="KW-0804">Transcription</keyword>
<dbReference type="SUPFAM" id="SSF47095">
    <property type="entry name" value="HMG-box"/>
    <property type="match status" value="1"/>
</dbReference>
<dbReference type="PANTHER" id="PTHR10270:SF161">
    <property type="entry name" value="SEX-DETERMINING REGION Y PROTEIN"/>
    <property type="match status" value="1"/>
</dbReference>
<dbReference type="OrthoDB" id="6247875at2759"/>
<accession>A0A507FD15</accession>
<evidence type="ECO:0000259" key="6">
    <source>
        <dbReference type="PROSITE" id="PS50118"/>
    </source>
</evidence>
<dbReference type="CDD" id="cd01389">
    <property type="entry name" value="HMG-box_ROX1-like"/>
    <property type="match status" value="1"/>
</dbReference>
<dbReference type="Proteomes" id="UP000320333">
    <property type="component" value="Unassembled WGS sequence"/>
</dbReference>
<organism evidence="7 8">
    <name type="scientific">Chytriomyces confervae</name>
    <dbReference type="NCBI Taxonomy" id="246404"/>
    <lineage>
        <taxon>Eukaryota</taxon>
        <taxon>Fungi</taxon>
        <taxon>Fungi incertae sedis</taxon>
        <taxon>Chytridiomycota</taxon>
        <taxon>Chytridiomycota incertae sedis</taxon>
        <taxon>Chytridiomycetes</taxon>
        <taxon>Chytridiales</taxon>
        <taxon>Chytriomycetaceae</taxon>
        <taxon>Chytriomyces</taxon>
    </lineage>
</organism>
<evidence type="ECO:0000313" key="7">
    <source>
        <dbReference type="EMBL" id="TPX74183.1"/>
    </source>
</evidence>
<dbReference type="PROSITE" id="PS50118">
    <property type="entry name" value="HMG_BOX_2"/>
    <property type="match status" value="1"/>
</dbReference>
<name>A0A507FD15_9FUNG</name>
<keyword evidence="8" id="KW-1185">Reference proteome</keyword>
<dbReference type="GO" id="GO:0030154">
    <property type="term" value="P:cell differentiation"/>
    <property type="evidence" value="ECO:0007669"/>
    <property type="project" value="TreeGrafter"/>
</dbReference>
<evidence type="ECO:0000256" key="5">
    <source>
        <dbReference type="SAM" id="MobiDB-lite"/>
    </source>
</evidence>
<dbReference type="AlphaFoldDB" id="A0A507FD15"/>
<reference evidence="7 8" key="1">
    <citation type="journal article" date="2019" name="Sci. Rep.">
        <title>Comparative genomics of chytrid fungi reveal insights into the obligate biotrophic and pathogenic lifestyle of Synchytrium endobioticum.</title>
        <authorList>
            <person name="van de Vossenberg B.T.L.H."/>
            <person name="Warris S."/>
            <person name="Nguyen H.D.T."/>
            <person name="van Gent-Pelzer M.P.E."/>
            <person name="Joly D.L."/>
            <person name="van de Geest H.C."/>
            <person name="Bonants P.J.M."/>
            <person name="Smith D.S."/>
            <person name="Levesque C.A."/>
            <person name="van der Lee T.A.J."/>
        </authorList>
    </citation>
    <scope>NUCLEOTIDE SEQUENCE [LARGE SCALE GENOMIC DNA]</scope>
    <source>
        <strain evidence="7 8">CBS 675.73</strain>
    </source>
</reference>
<evidence type="ECO:0000256" key="4">
    <source>
        <dbReference type="SAM" id="Coils"/>
    </source>
</evidence>
<feature type="compositionally biased region" description="Basic and acidic residues" evidence="5">
    <location>
        <begin position="141"/>
        <end position="152"/>
    </location>
</feature>
<feature type="region of interest" description="Disordered" evidence="5">
    <location>
        <begin position="141"/>
        <end position="211"/>
    </location>
</feature>
<comment type="caution">
    <text evidence="7">The sequence shown here is derived from an EMBL/GenBank/DDBJ whole genome shotgun (WGS) entry which is preliminary data.</text>
</comment>
<evidence type="ECO:0000256" key="3">
    <source>
        <dbReference type="PROSITE-ProRule" id="PRU00267"/>
    </source>
</evidence>
<dbReference type="InterPro" id="IPR009071">
    <property type="entry name" value="HMG_box_dom"/>
</dbReference>
<keyword evidence="1 3" id="KW-0238">DNA-binding</keyword>
<keyword evidence="3" id="KW-0539">Nucleus</keyword>
<dbReference type="Pfam" id="PF00505">
    <property type="entry name" value="HMG_box"/>
    <property type="match status" value="1"/>
</dbReference>
<protein>
    <recommendedName>
        <fullName evidence="6">HMG box domain-containing protein</fullName>
    </recommendedName>
</protein>
<sequence>MQTQPSLPPPPPPLRMLFNASELAPTSPQESTSSPLPTLKESDTLPQALPLLTNVSPKGKTVSKKDLAKGPAKIPRPPNAFILFRTDNQPNLVTLARGLGKSSRDFSSIVAKMWADAPQDVRQHYQKLAAEKFREHKELYPDYRYRPKKGTDELGNPIPATTKKEKKSAKSAEEKAAAKAAKSKKDDQKSGKSETTGKQYPDSAMPPNTYRKKLNKKQSNAFLGLDTVNNHGQKMEGTEAGDDEVGFYYDNHKTTGVSFEGSEEIETPTSISTSASTPFHISPTIMHALNPASNGKDKEETPFSQSALLVQSPQSETRLTGRAALLHFQQECASIKKRMRELEEENDRCLKKWDAITPAALATN</sequence>
<dbReference type="PANTHER" id="PTHR10270">
    <property type="entry name" value="SOX TRANSCRIPTION FACTOR"/>
    <property type="match status" value="1"/>
</dbReference>
<feature type="compositionally biased region" description="Polar residues" evidence="5">
    <location>
        <begin position="24"/>
        <end position="36"/>
    </location>
</feature>
<feature type="compositionally biased region" description="Pro residues" evidence="5">
    <location>
        <begin position="1"/>
        <end position="14"/>
    </location>
</feature>
<dbReference type="STRING" id="246404.A0A507FD15"/>
<gene>
    <name evidence="7" type="ORF">CcCBS67573_g04547</name>
</gene>
<dbReference type="Gene3D" id="1.10.30.10">
    <property type="entry name" value="High mobility group box domain"/>
    <property type="match status" value="1"/>
</dbReference>
<proteinExistence type="predicted"/>
<evidence type="ECO:0000256" key="2">
    <source>
        <dbReference type="ARBA" id="ARBA00023163"/>
    </source>
</evidence>
<dbReference type="EMBL" id="QEAP01000139">
    <property type="protein sequence ID" value="TPX74183.1"/>
    <property type="molecule type" value="Genomic_DNA"/>
</dbReference>
<dbReference type="InterPro" id="IPR050140">
    <property type="entry name" value="SRY-related_HMG-box_TF-like"/>
</dbReference>
<evidence type="ECO:0000313" key="8">
    <source>
        <dbReference type="Proteomes" id="UP000320333"/>
    </source>
</evidence>
<feature type="DNA-binding region" description="HMG box" evidence="3">
    <location>
        <begin position="74"/>
        <end position="144"/>
    </location>
</feature>
<feature type="compositionally biased region" description="Basic and acidic residues" evidence="5">
    <location>
        <begin position="168"/>
        <end position="192"/>
    </location>
</feature>
<dbReference type="SMART" id="SM00398">
    <property type="entry name" value="HMG"/>
    <property type="match status" value="1"/>
</dbReference>
<dbReference type="GO" id="GO:0001228">
    <property type="term" value="F:DNA-binding transcription activator activity, RNA polymerase II-specific"/>
    <property type="evidence" value="ECO:0007669"/>
    <property type="project" value="TreeGrafter"/>
</dbReference>
<dbReference type="GO" id="GO:0005634">
    <property type="term" value="C:nucleus"/>
    <property type="evidence" value="ECO:0007669"/>
    <property type="project" value="UniProtKB-UniRule"/>
</dbReference>
<feature type="domain" description="HMG box" evidence="6">
    <location>
        <begin position="74"/>
        <end position="144"/>
    </location>
</feature>
<dbReference type="InterPro" id="IPR036910">
    <property type="entry name" value="HMG_box_dom_sf"/>
</dbReference>
<feature type="region of interest" description="Disordered" evidence="5">
    <location>
        <begin position="1"/>
        <end position="79"/>
    </location>
</feature>